<evidence type="ECO:0000313" key="2">
    <source>
        <dbReference type="Proteomes" id="UP000184080"/>
    </source>
</evidence>
<name>A0A1M6EZH1_9CLOT</name>
<protein>
    <submittedName>
        <fullName evidence="1">Uncharacterized protein</fullName>
    </submittedName>
</protein>
<gene>
    <name evidence="1" type="ORF">SAMN05444401_1752</name>
</gene>
<organism evidence="1 2">
    <name type="scientific">Clostridium amylolyticum</name>
    <dbReference type="NCBI Taxonomy" id="1121298"/>
    <lineage>
        <taxon>Bacteria</taxon>
        <taxon>Bacillati</taxon>
        <taxon>Bacillota</taxon>
        <taxon>Clostridia</taxon>
        <taxon>Eubacteriales</taxon>
        <taxon>Clostridiaceae</taxon>
        <taxon>Clostridium</taxon>
    </lineage>
</organism>
<evidence type="ECO:0000313" key="1">
    <source>
        <dbReference type="EMBL" id="SHI90868.1"/>
    </source>
</evidence>
<reference evidence="1 2" key="1">
    <citation type="submission" date="2016-11" db="EMBL/GenBank/DDBJ databases">
        <authorList>
            <person name="Jaros S."/>
            <person name="Januszkiewicz K."/>
            <person name="Wedrychowicz H."/>
        </authorList>
    </citation>
    <scope>NUCLEOTIDE SEQUENCE [LARGE SCALE GENOMIC DNA]</scope>
    <source>
        <strain evidence="1 2">DSM 21864</strain>
    </source>
</reference>
<accession>A0A1M6EZH1</accession>
<keyword evidence="2" id="KW-1185">Reference proteome</keyword>
<dbReference type="Proteomes" id="UP000184080">
    <property type="component" value="Unassembled WGS sequence"/>
</dbReference>
<dbReference type="RefSeq" id="WP_073005586.1">
    <property type="nucleotide sequence ID" value="NZ_FQZO01000002.1"/>
</dbReference>
<dbReference type="STRING" id="1121298.SAMN05444401_1752"/>
<dbReference type="OrthoDB" id="10012635at2"/>
<proteinExistence type="predicted"/>
<sequence>MSESVYFKVDGQWFTDFIRNLYYAENKTYEECKQKLCKSLCLADLSEEEKEELSETIIFGEKKLVGINDFYLVDDVDFDVYNYSRFSRPKNFIEGEGIIGILTKDGIFVECQYGGHFSTINWIDNGNQECAGAFVFSRGNENSNESSYVESDNIFPPNKHQIKWYLNNKKYLNDRQRHHFEKYIK</sequence>
<dbReference type="EMBL" id="FQZO01000002">
    <property type="protein sequence ID" value="SHI90868.1"/>
    <property type="molecule type" value="Genomic_DNA"/>
</dbReference>
<dbReference type="AlphaFoldDB" id="A0A1M6EZH1"/>